<name>A0AAE0T7H2_9BIVA</name>
<reference evidence="2" key="2">
    <citation type="journal article" date="2021" name="Genome Biol. Evol.">
        <title>Developing a high-quality reference genome for a parasitic bivalve with doubly uniparental inheritance (Bivalvia: Unionida).</title>
        <authorList>
            <person name="Smith C.H."/>
        </authorList>
    </citation>
    <scope>NUCLEOTIDE SEQUENCE</scope>
    <source>
        <strain evidence="2">CHS0354</strain>
        <tissue evidence="2">Mantle</tissue>
    </source>
</reference>
<reference evidence="2" key="3">
    <citation type="submission" date="2023-05" db="EMBL/GenBank/DDBJ databases">
        <authorList>
            <person name="Smith C.H."/>
        </authorList>
    </citation>
    <scope>NUCLEOTIDE SEQUENCE</scope>
    <source>
        <strain evidence="2">CHS0354</strain>
        <tissue evidence="2">Mantle</tissue>
    </source>
</reference>
<evidence type="ECO:0000256" key="1">
    <source>
        <dbReference type="SAM" id="Phobius"/>
    </source>
</evidence>
<organism evidence="2 3">
    <name type="scientific">Potamilus streckersoni</name>
    <dbReference type="NCBI Taxonomy" id="2493646"/>
    <lineage>
        <taxon>Eukaryota</taxon>
        <taxon>Metazoa</taxon>
        <taxon>Spiralia</taxon>
        <taxon>Lophotrochozoa</taxon>
        <taxon>Mollusca</taxon>
        <taxon>Bivalvia</taxon>
        <taxon>Autobranchia</taxon>
        <taxon>Heteroconchia</taxon>
        <taxon>Palaeoheterodonta</taxon>
        <taxon>Unionida</taxon>
        <taxon>Unionoidea</taxon>
        <taxon>Unionidae</taxon>
        <taxon>Ambleminae</taxon>
        <taxon>Lampsilini</taxon>
        <taxon>Potamilus</taxon>
    </lineage>
</organism>
<sequence>MQIKQDYFTEDYLRDPWCRKMMLKGKKAKERSQSGNVNIKDCYENVCLVIAGLKWTTIPTPINKCIGQDVTFMWSYEEEAGEEIKQLKFIVNATKEIAYKSVRNGFNVKPEYKGRVEARNETGILLKNISAKDTGNYTLYPIIAKENSPNVQSIWLNVIAITLPQWCTCERFLLSTEWISGQTFSIVAADCHLEINSSFCCPKGPVIEYCVSDPQKLCVPIRNTINITESTTQSRGPNYLNESTSQTIVVPEKTNDEKDFLDPVDVMEEQNLLYLLVAITCMNIYLVICSLVNLLRKIYNQYKNGQKNHDERITEAFLHGRTADS</sequence>
<gene>
    <name evidence="2" type="ORF">CHS0354_038649</name>
</gene>
<dbReference type="AlphaFoldDB" id="A0AAE0T7H2"/>
<keyword evidence="1" id="KW-1133">Transmembrane helix</keyword>
<proteinExistence type="predicted"/>
<evidence type="ECO:0000313" key="2">
    <source>
        <dbReference type="EMBL" id="KAK3605212.1"/>
    </source>
</evidence>
<dbReference type="EMBL" id="JAEAOA010002243">
    <property type="protein sequence ID" value="KAK3605212.1"/>
    <property type="molecule type" value="Genomic_DNA"/>
</dbReference>
<comment type="caution">
    <text evidence="2">The sequence shown here is derived from an EMBL/GenBank/DDBJ whole genome shotgun (WGS) entry which is preliminary data.</text>
</comment>
<keyword evidence="3" id="KW-1185">Reference proteome</keyword>
<evidence type="ECO:0000313" key="3">
    <source>
        <dbReference type="Proteomes" id="UP001195483"/>
    </source>
</evidence>
<accession>A0AAE0T7H2</accession>
<protein>
    <submittedName>
        <fullName evidence="2">Uncharacterized protein</fullName>
    </submittedName>
</protein>
<dbReference type="Proteomes" id="UP001195483">
    <property type="component" value="Unassembled WGS sequence"/>
</dbReference>
<feature type="transmembrane region" description="Helical" evidence="1">
    <location>
        <begin position="272"/>
        <end position="295"/>
    </location>
</feature>
<keyword evidence="1" id="KW-0472">Membrane</keyword>
<reference evidence="2" key="1">
    <citation type="journal article" date="2021" name="Genome Biol. Evol.">
        <title>A High-Quality Reference Genome for a Parasitic Bivalve with Doubly Uniparental Inheritance (Bivalvia: Unionida).</title>
        <authorList>
            <person name="Smith C.H."/>
        </authorList>
    </citation>
    <scope>NUCLEOTIDE SEQUENCE</scope>
    <source>
        <strain evidence="2">CHS0354</strain>
    </source>
</reference>
<dbReference type="Gene3D" id="2.60.40.10">
    <property type="entry name" value="Immunoglobulins"/>
    <property type="match status" value="1"/>
</dbReference>
<dbReference type="InterPro" id="IPR013783">
    <property type="entry name" value="Ig-like_fold"/>
</dbReference>
<keyword evidence="1" id="KW-0812">Transmembrane</keyword>